<evidence type="ECO:0000313" key="2">
    <source>
        <dbReference type="EMBL" id="MDW0114670.1"/>
    </source>
</evidence>
<keyword evidence="1" id="KW-0812">Transmembrane</keyword>
<accession>A0ABU4GED3</accession>
<feature type="transmembrane region" description="Helical" evidence="1">
    <location>
        <begin position="44"/>
        <end position="77"/>
    </location>
</feature>
<evidence type="ECO:0000313" key="3">
    <source>
        <dbReference type="Proteomes" id="UP001282284"/>
    </source>
</evidence>
<dbReference type="RefSeq" id="WP_317945878.1">
    <property type="nucleotide sequence ID" value="NZ_JAUBDI010000020.1"/>
</dbReference>
<gene>
    <name evidence="2" type="ORF">QT711_15845</name>
</gene>
<proteinExistence type="predicted"/>
<dbReference type="GO" id="GO:0051301">
    <property type="term" value="P:cell division"/>
    <property type="evidence" value="ECO:0007669"/>
    <property type="project" value="UniProtKB-KW"/>
</dbReference>
<sequence>MKDLATSRRLNRCRQKLKGWMRTDEEMSETDKAYLESLPKQNPYGLLAMVLGGVSFTFGPAYGFIPVLSLVFCMLTYRTFDKEKEDNPWPFYIGFGLSVIGLVLYFSGYTHDLIV</sequence>
<dbReference type="EMBL" id="JAUBDI010000020">
    <property type="protein sequence ID" value="MDW0114670.1"/>
    <property type="molecule type" value="Genomic_DNA"/>
</dbReference>
<dbReference type="Proteomes" id="UP001282284">
    <property type="component" value="Unassembled WGS sequence"/>
</dbReference>
<evidence type="ECO:0000256" key="1">
    <source>
        <dbReference type="SAM" id="Phobius"/>
    </source>
</evidence>
<organism evidence="2 3">
    <name type="scientific">Sporosarcina saromensis</name>
    <dbReference type="NCBI Taxonomy" id="359365"/>
    <lineage>
        <taxon>Bacteria</taxon>
        <taxon>Bacillati</taxon>
        <taxon>Bacillota</taxon>
        <taxon>Bacilli</taxon>
        <taxon>Bacillales</taxon>
        <taxon>Caryophanaceae</taxon>
        <taxon>Sporosarcina</taxon>
    </lineage>
</organism>
<keyword evidence="3" id="KW-1185">Reference proteome</keyword>
<keyword evidence="1" id="KW-1133">Transmembrane helix</keyword>
<reference evidence="2 3" key="1">
    <citation type="submission" date="2023-06" db="EMBL/GenBank/DDBJ databases">
        <title>Sporosarcina sp. nov., isolated from Korean traditional fermented seafood 'Jeotgal'.</title>
        <authorList>
            <person name="Yang A.I."/>
            <person name="Shin N.-R."/>
        </authorList>
    </citation>
    <scope>NUCLEOTIDE SEQUENCE [LARGE SCALE GENOMIC DNA]</scope>
    <source>
        <strain evidence="2 3">KCTC13119</strain>
    </source>
</reference>
<feature type="transmembrane region" description="Helical" evidence="1">
    <location>
        <begin position="89"/>
        <end position="109"/>
    </location>
</feature>
<comment type="caution">
    <text evidence="2">The sequence shown here is derived from an EMBL/GenBank/DDBJ whole genome shotgun (WGS) entry which is preliminary data.</text>
</comment>
<protein>
    <submittedName>
        <fullName evidence="2">Cell division protein FtsK</fullName>
    </submittedName>
</protein>
<name>A0ABU4GED3_9BACL</name>
<keyword evidence="2" id="KW-0131">Cell cycle</keyword>
<keyword evidence="1" id="KW-0472">Membrane</keyword>
<keyword evidence="2" id="KW-0132">Cell division</keyword>